<keyword evidence="1" id="KW-0812">Transmembrane</keyword>
<dbReference type="EMBL" id="CP001848">
    <property type="protein sequence ID" value="ADB15341.1"/>
    <property type="molecule type" value="Genomic_DNA"/>
</dbReference>
<name>D2R582_PIRSD</name>
<dbReference type="KEGG" id="psl:Psta_0655"/>
<evidence type="ECO:0000313" key="2">
    <source>
        <dbReference type="EMBL" id="ADB15341.1"/>
    </source>
</evidence>
<protein>
    <submittedName>
        <fullName evidence="2">Uncharacterized protein</fullName>
    </submittedName>
</protein>
<dbReference type="HOGENOM" id="CLU_2701597_0_0_0"/>
<keyword evidence="1" id="KW-1133">Transmembrane helix</keyword>
<keyword evidence="1" id="KW-0472">Membrane</keyword>
<dbReference type="Proteomes" id="UP000001887">
    <property type="component" value="Chromosome"/>
</dbReference>
<keyword evidence="3" id="KW-1185">Reference proteome</keyword>
<evidence type="ECO:0000313" key="3">
    <source>
        <dbReference type="Proteomes" id="UP000001887"/>
    </source>
</evidence>
<evidence type="ECO:0000256" key="1">
    <source>
        <dbReference type="SAM" id="Phobius"/>
    </source>
</evidence>
<proteinExistence type="predicted"/>
<organism evidence="2 3">
    <name type="scientific">Pirellula staleyi (strain ATCC 27377 / DSM 6068 / ICPB 4128)</name>
    <name type="common">Pirella staleyi</name>
    <dbReference type="NCBI Taxonomy" id="530564"/>
    <lineage>
        <taxon>Bacteria</taxon>
        <taxon>Pseudomonadati</taxon>
        <taxon>Planctomycetota</taxon>
        <taxon>Planctomycetia</taxon>
        <taxon>Pirellulales</taxon>
        <taxon>Pirellulaceae</taxon>
        <taxon>Pirellula</taxon>
    </lineage>
</organism>
<gene>
    <name evidence="2" type="ordered locus">Psta_0655</name>
</gene>
<accession>D2R582</accession>
<sequence precursor="true">MSLEHTVSLLTTLVGLGVSILLASIPWAYGIHGRLTRIETTLAESLPHKPRLEEIDRRLARVELLQERDATQA</sequence>
<dbReference type="STRING" id="530564.Psta_0655"/>
<reference evidence="2 3" key="1">
    <citation type="journal article" date="2009" name="Stand. Genomic Sci.">
        <title>Complete genome sequence of Pirellula staleyi type strain (ATCC 27377).</title>
        <authorList>
            <person name="Clum A."/>
            <person name="Tindall B.J."/>
            <person name="Sikorski J."/>
            <person name="Ivanova N."/>
            <person name="Mavrommatis K."/>
            <person name="Lucas S."/>
            <person name="Glavina del Rio T."/>
            <person name="Nolan M."/>
            <person name="Chen F."/>
            <person name="Tice H."/>
            <person name="Pitluck S."/>
            <person name="Cheng J.F."/>
            <person name="Chertkov O."/>
            <person name="Brettin T."/>
            <person name="Han C."/>
            <person name="Detter J.C."/>
            <person name="Kuske C."/>
            <person name="Bruce D."/>
            <person name="Goodwin L."/>
            <person name="Ovchinikova G."/>
            <person name="Pati A."/>
            <person name="Mikhailova N."/>
            <person name="Chen A."/>
            <person name="Palaniappan K."/>
            <person name="Land M."/>
            <person name="Hauser L."/>
            <person name="Chang Y.J."/>
            <person name="Jeffries C.D."/>
            <person name="Chain P."/>
            <person name="Rohde M."/>
            <person name="Goker M."/>
            <person name="Bristow J."/>
            <person name="Eisen J.A."/>
            <person name="Markowitz V."/>
            <person name="Hugenholtz P."/>
            <person name="Kyrpides N.C."/>
            <person name="Klenk H.P."/>
            <person name="Lapidus A."/>
        </authorList>
    </citation>
    <scope>NUCLEOTIDE SEQUENCE [LARGE SCALE GENOMIC DNA]</scope>
    <source>
        <strain evidence="3">ATCC 27377 / DSM 6068 / ICPB 4128</strain>
    </source>
</reference>
<feature type="transmembrane region" description="Helical" evidence="1">
    <location>
        <begin position="6"/>
        <end position="29"/>
    </location>
</feature>
<dbReference type="AlphaFoldDB" id="D2R582"/>